<dbReference type="Proteomes" id="UP000321617">
    <property type="component" value="Unassembled WGS sequence"/>
</dbReference>
<proteinExistence type="predicted"/>
<accession>A0A562V118</accession>
<feature type="transmembrane region" description="Helical" evidence="2">
    <location>
        <begin position="54"/>
        <end position="77"/>
    </location>
</feature>
<name>A0A562V118_9ACTN</name>
<keyword evidence="4" id="KW-1185">Reference proteome</keyword>
<keyword evidence="2" id="KW-0812">Transmembrane</keyword>
<feature type="compositionally biased region" description="Pro residues" evidence="1">
    <location>
        <begin position="7"/>
        <end position="46"/>
    </location>
</feature>
<dbReference type="EMBL" id="VLLL01000006">
    <property type="protein sequence ID" value="TWJ11497.1"/>
    <property type="molecule type" value="Genomic_DNA"/>
</dbReference>
<feature type="region of interest" description="Disordered" evidence="1">
    <location>
        <begin position="1"/>
        <end position="46"/>
    </location>
</feature>
<dbReference type="AlphaFoldDB" id="A0A562V118"/>
<keyword evidence="2" id="KW-1133">Transmembrane helix</keyword>
<organism evidence="3 4">
    <name type="scientific">Stackebrandtia albiflava</name>
    <dbReference type="NCBI Taxonomy" id="406432"/>
    <lineage>
        <taxon>Bacteria</taxon>
        <taxon>Bacillati</taxon>
        <taxon>Actinomycetota</taxon>
        <taxon>Actinomycetes</taxon>
        <taxon>Glycomycetales</taxon>
        <taxon>Glycomycetaceae</taxon>
        <taxon>Stackebrandtia</taxon>
    </lineage>
</organism>
<evidence type="ECO:0000313" key="3">
    <source>
        <dbReference type="EMBL" id="TWJ11497.1"/>
    </source>
</evidence>
<reference evidence="3 4" key="1">
    <citation type="journal article" date="2013" name="Stand. Genomic Sci.">
        <title>Genomic Encyclopedia of Type Strains, Phase I: The one thousand microbial genomes (KMG-I) project.</title>
        <authorList>
            <person name="Kyrpides N.C."/>
            <person name="Woyke T."/>
            <person name="Eisen J.A."/>
            <person name="Garrity G."/>
            <person name="Lilburn T.G."/>
            <person name="Beck B.J."/>
            <person name="Whitman W.B."/>
            <person name="Hugenholtz P."/>
            <person name="Klenk H.P."/>
        </authorList>
    </citation>
    <scope>NUCLEOTIDE SEQUENCE [LARGE SCALE GENOMIC DNA]</scope>
    <source>
        <strain evidence="3 4">DSM 45044</strain>
    </source>
</reference>
<comment type="caution">
    <text evidence="3">The sequence shown here is derived from an EMBL/GenBank/DDBJ whole genome shotgun (WGS) entry which is preliminary data.</text>
</comment>
<keyword evidence="2" id="KW-0472">Membrane</keyword>
<dbReference type="RefSeq" id="WP_158645561.1">
    <property type="nucleotide sequence ID" value="NZ_BAABIJ010000002.1"/>
</dbReference>
<gene>
    <name evidence="3" type="ORF">LX16_2219</name>
</gene>
<protein>
    <submittedName>
        <fullName evidence="3">Uncharacterized protein</fullName>
    </submittedName>
</protein>
<sequence>MNQPYPYQSPPPGGAPYPPGPPPPPPSGQVPGGPPPITPPGAPAAKPPRNHTGIIIAVIVVVLLGVAVCGGGAWYLFGGGAETIEDATTPQPEYPQAYQVTAPPYDGAALTGEDPSDVCDLVDTDRLGTVMPVVSAAPDGYYDCAVTLNHEATFPESGHQGQFGVTVDVHPDVATADAAFSADLDYWDGEDLGTGEFQTEAALLVGTETDSSRWVHLVVRQGALTLSVHFEVEDRIDGDTPPGVPLDVLRNMAVDTANEVLNGLRTG</sequence>
<evidence type="ECO:0000313" key="4">
    <source>
        <dbReference type="Proteomes" id="UP000321617"/>
    </source>
</evidence>
<evidence type="ECO:0000256" key="2">
    <source>
        <dbReference type="SAM" id="Phobius"/>
    </source>
</evidence>
<evidence type="ECO:0000256" key="1">
    <source>
        <dbReference type="SAM" id="MobiDB-lite"/>
    </source>
</evidence>